<protein>
    <submittedName>
        <fullName evidence="1">Uncharacterized protein</fullName>
    </submittedName>
</protein>
<evidence type="ECO:0000313" key="1">
    <source>
        <dbReference type="EMBL" id="KAK3075458.1"/>
    </source>
</evidence>
<feature type="non-terminal residue" evidence="1">
    <location>
        <position position="1"/>
    </location>
</feature>
<feature type="non-terminal residue" evidence="1">
    <location>
        <position position="201"/>
    </location>
</feature>
<keyword evidence="2" id="KW-1185">Reference proteome</keyword>
<comment type="caution">
    <text evidence="1">The sequence shown here is derived from an EMBL/GenBank/DDBJ whole genome shotgun (WGS) entry which is preliminary data.</text>
</comment>
<sequence length="201" mass="22819">VLPDNIEYDEIKHQIKSHTTPGPGKAVSVPGHGDATETKFESDLYDVFCDQHARILDFVKFKAGEIERRLEHLNRQLRSRLELDSEFSADTIFSKRSGVYGRIESSVLRVGNDIKSLSRYIGAQQLGFVKLLKKYRKWTSSAGLEQRFKDQVISKPNSLWKADLTYLLELWTDVLTAVRASTLNARHRASCPASPVPKFDP</sequence>
<proteinExistence type="predicted"/>
<reference evidence="1" key="1">
    <citation type="submission" date="2024-09" db="EMBL/GenBank/DDBJ databases">
        <title>Black Yeasts Isolated from many extreme environments.</title>
        <authorList>
            <person name="Coleine C."/>
            <person name="Stajich J.E."/>
            <person name="Selbmann L."/>
        </authorList>
    </citation>
    <scope>NUCLEOTIDE SEQUENCE</scope>
    <source>
        <strain evidence="1">CCFEE 5737</strain>
    </source>
</reference>
<accession>A0ACC3DHC0</accession>
<dbReference type="EMBL" id="JAWDJW010004428">
    <property type="protein sequence ID" value="KAK3075458.1"/>
    <property type="molecule type" value="Genomic_DNA"/>
</dbReference>
<evidence type="ECO:0000313" key="2">
    <source>
        <dbReference type="Proteomes" id="UP001186974"/>
    </source>
</evidence>
<organism evidence="1 2">
    <name type="scientific">Coniosporium uncinatum</name>
    <dbReference type="NCBI Taxonomy" id="93489"/>
    <lineage>
        <taxon>Eukaryota</taxon>
        <taxon>Fungi</taxon>
        <taxon>Dikarya</taxon>
        <taxon>Ascomycota</taxon>
        <taxon>Pezizomycotina</taxon>
        <taxon>Dothideomycetes</taxon>
        <taxon>Dothideomycetes incertae sedis</taxon>
        <taxon>Coniosporium</taxon>
    </lineage>
</organism>
<name>A0ACC3DHC0_9PEZI</name>
<gene>
    <name evidence="1" type="ORF">LTS18_014034</name>
</gene>
<dbReference type="Proteomes" id="UP001186974">
    <property type="component" value="Unassembled WGS sequence"/>
</dbReference>